<keyword evidence="2" id="KW-1185">Reference proteome</keyword>
<sequence length="70" mass="8063">MYIEGIEWGLPAVDSQRKTGQLQAIESARDETRRWPRSPGELASFIEQTTFFCPSSIYDENPMLRSHSLM</sequence>
<name>A0ABR4DVV7_9PEZI</name>
<dbReference type="EMBL" id="JBAWTH010000155">
    <property type="protein sequence ID" value="KAL2274510.1"/>
    <property type="molecule type" value="Genomic_DNA"/>
</dbReference>
<reference evidence="1 2" key="1">
    <citation type="submission" date="2024-03" db="EMBL/GenBank/DDBJ databases">
        <title>A high-quality draft genome sequence of Diaporthe vaccinii, a causative agent of upright dieback and viscid rot disease in cranberry plants.</title>
        <authorList>
            <person name="Sarrasin M."/>
            <person name="Lang B.F."/>
            <person name="Burger G."/>
        </authorList>
    </citation>
    <scope>NUCLEOTIDE SEQUENCE [LARGE SCALE GENOMIC DNA]</scope>
    <source>
        <strain evidence="1 2">IS7</strain>
    </source>
</reference>
<gene>
    <name evidence="1" type="ORF">FJTKL_03177</name>
</gene>
<protein>
    <submittedName>
        <fullName evidence="1">Uncharacterized protein</fullName>
    </submittedName>
</protein>
<accession>A0ABR4DVV7</accession>
<organism evidence="1 2">
    <name type="scientific">Diaporthe vaccinii</name>
    <dbReference type="NCBI Taxonomy" id="105482"/>
    <lineage>
        <taxon>Eukaryota</taxon>
        <taxon>Fungi</taxon>
        <taxon>Dikarya</taxon>
        <taxon>Ascomycota</taxon>
        <taxon>Pezizomycotina</taxon>
        <taxon>Sordariomycetes</taxon>
        <taxon>Sordariomycetidae</taxon>
        <taxon>Diaporthales</taxon>
        <taxon>Diaporthaceae</taxon>
        <taxon>Diaporthe</taxon>
        <taxon>Diaporthe eres species complex</taxon>
    </lineage>
</organism>
<proteinExistence type="predicted"/>
<evidence type="ECO:0000313" key="2">
    <source>
        <dbReference type="Proteomes" id="UP001600888"/>
    </source>
</evidence>
<dbReference type="Proteomes" id="UP001600888">
    <property type="component" value="Unassembled WGS sequence"/>
</dbReference>
<comment type="caution">
    <text evidence="1">The sequence shown here is derived from an EMBL/GenBank/DDBJ whole genome shotgun (WGS) entry which is preliminary data.</text>
</comment>
<evidence type="ECO:0000313" key="1">
    <source>
        <dbReference type="EMBL" id="KAL2274510.1"/>
    </source>
</evidence>